<dbReference type="Proteomes" id="UP000188929">
    <property type="component" value="Unassembled WGS sequence"/>
</dbReference>
<comment type="caution">
    <text evidence="3">The sequence shown here is derived from an EMBL/GenBank/DDBJ whole genome shotgun (WGS) entry which is preliminary data.</text>
</comment>
<dbReference type="STRING" id="1834516.BL253_15295"/>
<accession>A0A1V2IAR7</accession>
<dbReference type="PANTHER" id="PTHR43566">
    <property type="entry name" value="CONSERVED PROTEIN"/>
    <property type="match status" value="1"/>
</dbReference>
<dbReference type="GO" id="GO:0005524">
    <property type="term" value="F:ATP binding"/>
    <property type="evidence" value="ECO:0007669"/>
    <property type="project" value="UniProtKB-KW"/>
</dbReference>
<evidence type="ECO:0000313" key="3">
    <source>
        <dbReference type="EMBL" id="ONH29917.1"/>
    </source>
</evidence>
<keyword evidence="3" id="KW-0547">Nucleotide-binding</keyword>
<dbReference type="InterPro" id="IPR025420">
    <property type="entry name" value="DUF4143"/>
</dbReference>
<dbReference type="AlphaFoldDB" id="A0A1V2IAR7"/>
<dbReference type="EMBL" id="MOMC01000029">
    <property type="protein sequence ID" value="ONH29917.1"/>
    <property type="molecule type" value="Genomic_DNA"/>
</dbReference>
<reference evidence="4" key="1">
    <citation type="submission" date="2016-10" db="EMBL/GenBank/DDBJ databases">
        <title>Frankia sp. NRRL B-16386 Genome sequencing.</title>
        <authorList>
            <person name="Ghodhbane-Gtari F."/>
            <person name="Swanson E."/>
            <person name="Gueddou A."/>
            <person name="Hezbri K."/>
            <person name="Ktari K."/>
            <person name="Nouioui I."/>
            <person name="Morris K."/>
            <person name="Simpson S."/>
            <person name="Abebe-Akele F."/>
            <person name="Thomas K."/>
            <person name="Gtari M."/>
            <person name="Tisa L.S."/>
        </authorList>
    </citation>
    <scope>NUCLEOTIDE SEQUENCE [LARGE SCALE GENOMIC DNA]</scope>
    <source>
        <strain evidence="4">NRRL B-16386</strain>
    </source>
</reference>
<dbReference type="Pfam" id="PF13173">
    <property type="entry name" value="AAA_14"/>
    <property type="match status" value="1"/>
</dbReference>
<dbReference type="InterPro" id="IPR027417">
    <property type="entry name" value="P-loop_NTPase"/>
</dbReference>
<dbReference type="PANTHER" id="PTHR43566:SF2">
    <property type="entry name" value="DUF4143 DOMAIN-CONTAINING PROTEIN"/>
    <property type="match status" value="1"/>
</dbReference>
<keyword evidence="3" id="KW-0067">ATP-binding</keyword>
<protein>
    <submittedName>
        <fullName evidence="3">ATP-binding protein</fullName>
    </submittedName>
</protein>
<organism evidence="3 4">
    <name type="scientific">Pseudofrankia asymbiotica</name>
    <dbReference type="NCBI Taxonomy" id="1834516"/>
    <lineage>
        <taxon>Bacteria</taxon>
        <taxon>Bacillati</taxon>
        <taxon>Actinomycetota</taxon>
        <taxon>Actinomycetes</taxon>
        <taxon>Frankiales</taxon>
        <taxon>Frankiaceae</taxon>
        <taxon>Pseudofrankia</taxon>
    </lineage>
</organism>
<feature type="domain" description="DUF4143" evidence="2">
    <location>
        <begin position="186"/>
        <end position="345"/>
    </location>
</feature>
<name>A0A1V2IAR7_9ACTN</name>
<evidence type="ECO:0000259" key="2">
    <source>
        <dbReference type="Pfam" id="PF13635"/>
    </source>
</evidence>
<dbReference type="Pfam" id="PF13635">
    <property type="entry name" value="DUF4143"/>
    <property type="match status" value="1"/>
</dbReference>
<sequence>MLSELPAVLIVGPRATGKTTTAARHARTVIRLDEPAEAVAFAADPDAALRQFPEPVLLDEWQAVPGVLGAIKRTVDVSPTPGRFLVAGSVRADLQAESWPGTGRLVRIAMTGLSMREIDGQIDGPTFVDRIAESGLDALPTPTDPPDLPGYLELALRSGFPEPALRLSPTRREEWLESYLDQLLTRDVELLGESRDPNRLRRFFEALALNSAGIVTNKTVFEAARINAKTADAYESLFKNLLVVDSLPSWWTNRLKRLVQVPKRYVTDPGLIGAALRVDVRAVLRDGDLLGRILDTFVVAQLRTDIPVSVSRPRLYHLRQEGGRHEIDILIELGGGRVIALEVKADAAPNRDAGRHLAWLRDELDDRFVAGLVLHTGKRTYPLGTNITAAPIATLWS</sequence>
<evidence type="ECO:0000313" key="4">
    <source>
        <dbReference type="Proteomes" id="UP000188929"/>
    </source>
</evidence>
<keyword evidence="4" id="KW-1185">Reference proteome</keyword>
<proteinExistence type="predicted"/>
<feature type="domain" description="AAA" evidence="1">
    <location>
        <begin position="6"/>
        <end position="118"/>
    </location>
</feature>
<evidence type="ECO:0000259" key="1">
    <source>
        <dbReference type="Pfam" id="PF13173"/>
    </source>
</evidence>
<gene>
    <name evidence="3" type="ORF">BL253_15295</name>
</gene>
<dbReference type="SUPFAM" id="SSF52540">
    <property type="entry name" value="P-loop containing nucleoside triphosphate hydrolases"/>
    <property type="match status" value="1"/>
</dbReference>
<dbReference type="InterPro" id="IPR041682">
    <property type="entry name" value="AAA_14"/>
</dbReference>